<sequence length="343" mass="40264">MQLFLDVIEELTASKDGTIHFHVSVLATICQFSNIPTKLQDQSTKKETTKLLKNLRREYVRWHNSLNPTYRYRNLIYISKKDSLMGTKRTHSKYSCVSSRKNVTIILAMNSLNVVYCGAVTSSLNGDVFKEFLKQFVMDHANFHHLGNLIERTIHDIRFLQPYSPFMNPFEETAPLGTNDLIGRIRDACGRVTSERLKIALRVEGWISHKWDELRFKKLVERFKIRFRQSRDPAEKTMKLLHIRMEQKVTHQEFASKLYQLWGCLLMIWWTPTYNNICNETIPLTSGTRKDCRYMERKVADLGQQIRRTLLEPKNVSITDKRVILEESAEFVMLNTTTELRPQ</sequence>
<dbReference type="GO" id="GO:0003676">
    <property type="term" value="F:nucleic acid binding"/>
    <property type="evidence" value="ECO:0007669"/>
    <property type="project" value="InterPro"/>
</dbReference>
<evidence type="ECO:0000313" key="2">
    <source>
        <dbReference type="Proteomes" id="UP000031668"/>
    </source>
</evidence>
<reference evidence="1 2" key="1">
    <citation type="journal article" date="2014" name="Genome Biol. Evol.">
        <title>The genome of the myxosporean Thelohanellus kitauei shows adaptations to nutrient acquisition within its fish host.</title>
        <authorList>
            <person name="Yang Y."/>
            <person name="Xiong J."/>
            <person name="Zhou Z."/>
            <person name="Huo F."/>
            <person name="Miao W."/>
            <person name="Ran C."/>
            <person name="Liu Y."/>
            <person name="Zhang J."/>
            <person name="Feng J."/>
            <person name="Wang M."/>
            <person name="Wang M."/>
            <person name="Wang L."/>
            <person name="Yao B."/>
        </authorList>
    </citation>
    <scope>NUCLEOTIDE SEQUENCE [LARGE SCALE GENOMIC DNA]</scope>
    <source>
        <strain evidence="1">Wuqing</strain>
    </source>
</reference>
<dbReference type="AlphaFoldDB" id="A0A0C2J8G5"/>
<comment type="caution">
    <text evidence="1">The sequence shown here is derived from an EMBL/GenBank/DDBJ whole genome shotgun (WGS) entry which is preliminary data.</text>
</comment>
<gene>
    <name evidence="1" type="ORF">RF11_03495</name>
</gene>
<keyword evidence="2" id="KW-1185">Reference proteome</keyword>
<dbReference type="Gene3D" id="3.30.420.10">
    <property type="entry name" value="Ribonuclease H-like superfamily/Ribonuclease H"/>
    <property type="match status" value="1"/>
</dbReference>
<accession>A0A0C2J8G5</accession>
<organism evidence="1 2">
    <name type="scientific">Thelohanellus kitauei</name>
    <name type="common">Myxosporean</name>
    <dbReference type="NCBI Taxonomy" id="669202"/>
    <lineage>
        <taxon>Eukaryota</taxon>
        <taxon>Metazoa</taxon>
        <taxon>Cnidaria</taxon>
        <taxon>Myxozoa</taxon>
        <taxon>Myxosporea</taxon>
        <taxon>Bivalvulida</taxon>
        <taxon>Platysporina</taxon>
        <taxon>Myxobolidae</taxon>
        <taxon>Thelohanellus</taxon>
    </lineage>
</organism>
<dbReference type="InterPro" id="IPR036397">
    <property type="entry name" value="RNaseH_sf"/>
</dbReference>
<name>A0A0C2J8G5_THEKT</name>
<dbReference type="EMBL" id="JWZT01003867">
    <property type="protein sequence ID" value="KII65393.1"/>
    <property type="molecule type" value="Genomic_DNA"/>
</dbReference>
<protein>
    <submittedName>
        <fullName evidence="1">Uncharacterized protein</fullName>
    </submittedName>
</protein>
<proteinExistence type="predicted"/>
<dbReference type="Proteomes" id="UP000031668">
    <property type="component" value="Unassembled WGS sequence"/>
</dbReference>
<dbReference type="OrthoDB" id="88881at2759"/>
<evidence type="ECO:0000313" key="1">
    <source>
        <dbReference type="EMBL" id="KII65393.1"/>
    </source>
</evidence>